<keyword evidence="2" id="KW-1185">Reference proteome</keyword>
<name>A0ACD6AAJ8_AVESA</name>
<sequence>MKLPSFCLLSSLLMGFLAIQLITVVASSGGGGGGGGGGVASATTAAPKKYNAMFTFGDSMEETGNICAASSNKTELDVLTCTHPPYGESYFGKPSCRWCDGRVVVDFIAQALGLPLLPPSKAKGKDFRRGVSMAITGGTAMNFSFYKSLGIQDQVWNHGSLDTQIQWFKELMPSICGTEQSCKGFLKKSLFMFGAYGGNDYNVQLLEVGLTPEQAMQHTPKIVTAIANGVKKLIALGAVHIVVPGIFPTGCLPIFLSLFGDAAGEADFDQAGCLRTYNRLTEYHNTLLRTQVGALQRKHYNSTRLMYADFSGLVYQIVQEPEKFGFSAPFEACCGAGGGKYNFDVTARCGMEGATMACEDPSARLSWDGIHPTEALSKVIAGALLRGPYCFPPILG</sequence>
<accession>A0ACD6AAJ8</accession>
<dbReference type="Proteomes" id="UP001732700">
    <property type="component" value="Chromosome 7D"/>
</dbReference>
<organism evidence="1 2">
    <name type="scientific">Avena sativa</name>
    <name type="common">Oat</name>
    <dbReference type="NCBI Taxonomy" id="4498"/>
    <lineage>
        <taxon>Eukaryota</taxon>
        <taxon>Viridiplantae</taxon>
        <taxon>Streptophyta</taxon>
        <taxon>Embryophyta</taxon>
        <taxon>Tracheophyta</taxon>
        <taxon>Spermatophyta</taxon>
        <taxon>Magnoliopsida</taxon>
        <taxon>Liliopsida</taxon>
        <taxon>Poales</taxon>
        <taxon>Poaceae</taxon>
        <taxon>BOP clade</taxon>
        <taxon>Pooideae</taxon>
        <taxon>Poodae</taxon>
        <taxon>Poeae</taxon>
        <taxon>Poeae Chloroplast Group 1 (Aveneae type)</taxon>
        <taxon>Aveninae</taxon>
        <taxon>Avena</taxon>
    </lineage>
</organism>
<evidence type="ECO:0000313" key="1">
    <source>
        <dbReference type="EnsemblPlants" id="AVESA.00010b.r2.7DG1339670.1.CDS"/>
    </source>
</evidence>
<evidence type="ECO:0000313" key="2">
    <source>
        <dbReference type="Proteomes" id="UP001732700"/>
    </source>
</evidence>
<protein>
    <submittedName>
        <fullName evidence="1">Uncharacterized protein</fullName>
    </submittedName>
</protein>
<dbReference type="EnsemblPlants" id="AVESA.00010b.r2.7DG1339670.1">
    <property type="protein sequence ID" value="AVESA.00010b.r2.7DG1339670.1.CDS"/>
    <property type="gene ID" value="AVESA.00010b.r2.7DG1339670"/>
</dbReference>
<reference evidence="1" key="2">
    <citation type="submission" date="2025-09" db="UniProtKB">
        <authorList>
            <consortium name="EnsemblPlants"/>
        </authorList>
    </citation>
    <scope>IDENTIFICATION</scope>
</reference>
<proteinExistence type="predicted"/>
<reference evidence="1" key="1">
    <citation type="submission" date="2021-05" db="EMBL/GenBank/DDBJ databases">
        <authorList>
            <person name="Scholz U."/>
            <person name="Mascher M."/>
            <person name="Fiebig A."/>
        </authorList>
    </citation>
    <scope>NUCLEOTIDE SEQUENCE [LARGE SCALE GENOMIC DNA]</scope>
</reference>